<dbReference type="AlphaFoldDB" id="A0A5P2H619"/>
<evidence type="ECO:0000313" key="3">
    <source>
        <dbReference type="Proteomes" id="UP000322822"/>
    </source>
</evidence>
<dbReference type="PANTHER" id="PTHR43194">
    <property type="entry name" value="HYDROLASE ALPHA/BETA FOLD FAMILY"/>
    <property type="match status" value="1"/>
</dbReference>
<dbReference type="Pfam" id="PF00561">
    <property type="entry name" value="Abhydrolase_1"/>
    <property type="match status" value="1"/>
</dbReference>
<dbReference type="PANTHER" id="PTHR43194:SF2">
    <property type="entry name" value="PEROXISOMAL MEMBRANE PROTEIN LPX1"/>
    <property type="match status" value="1"/>
</dbReference>
<dbReference type="Proteomes" id="UP000322822">
    <property type="component" value="Chromosome 1"/>
</dbReference>
<dbReference type="InterPro" id="IPR000073">
    <property type="entry name" value="AB_hydrolase_1"/>
</dbReference>
<evidence type="ECO:0000259" key="1">
    <source>
        <dbReference type="Pfam" id="PF00561"/>
    </source>
</evidence>
<dbReference type="OrthoDB" id="9799989at2"/>
<name>A0A5P2H619_9BURK</name>
<dbReference type="GO" id="GO:0016787">
    <property type="term" value="F:hydrolase activity"/>
    <property type="evidence" value="ECO:0007669"/>
    <property type="project" value="UniProtKB-KW"/>
</dbReference>
<keyword evidence="2" id="KW-0378">Hydrolase</keyword>
<proteinExistence type="predicted"/>
<accession>A0A5P2H619</accession>
<protein>
    <submittedName>
        <fullName evidence="2">Alpha/beta fold hydrolase</fullName>
    </submittedName>
</protein>
<dbReference type="SUPFAM" id="SSF53474">
    <property type="entry name" value="alpha/beta-Hydrolases"/>
    <property type="match status" value="1"/>
</dbReference>
<dbReference type="InterPro" id="IPR050228">
    <property type="entry name" value="Carboxylesterase_BioH"/>
</dbReference>
<gene>
    <name evidence="2" type="ORF">FOB72_17050</name>
</gene>
<reference evidence="2 3" key="1">
    <citation type="submission" date="2019-09" db="EMBL/GenBank/DDBJ databases">
        <title>FDA dAtabase for Regulatory Grade micrObial Sequences (FDA-ARGOS): Supporting development and validation of Infectious Disease Dx tests.</title>
        <authorList>
            <person name="Sciortino C."/>
            <person name="Tallon L."/>
            <person name="Sadzewicz L."/>
            <person name="Vavikolanu K."/>
            <person name="Mehta A."/>
            <person name="Aluvathingal J."/>
            <person name="Nadendla S."/>
            <person name="Nandy P."/>
            <person name="Geyer C."/>
            <person name="Yan Y."/>
            <person name="Sichtig H."/>
        </authorList>
    </citation>
    <scope>NUCLEOTIDE SEQUENCE [LARGE SCALE GENOMIC DNA]</scope>
    <source>
        <strain evidence="2 3">FDAARGOS_664</strain>
    </source>
</reference>
<dbReference type="EMBL" id="CP044065">
    <property type="protein sequence ID" value="QET03587.1"/>
    <property type="molecule type" value="Genomic_DNA"/>
</dbReference>
<organism evidence="2 3">
    <name type="scientific">Cupriavidus pauculus</name>
    <dbReference type="NCBI Taxonomy" id="82633"/>
    <lineage>
        <taxon>Bacteria</taxon>
        <taxon>Pseudomonadati</taxon>
        <taxon>Pseudomonadota</taxon>
        <taxon>Betaproteobacteria</taxon>
        <taxon>Burkholderiales</taxon>
        <taxon>Burkholderiaceae</taxon>
        <taxon>Cupriavidus</taxon>
    </lineage>
</organism>
<evidence type="ECO:0000313" key="2">
    <source>
        <dbReference type="EMBL" id="QET03587.1"/>
    </source>
</evidence>
<feature type="domain" description="AB hydrolase-1" evidence="1">
    <location>
        <begin position="86"/>
        <end position="331"/>
    </location>
</feature>
<dbReference type="InterPro" id="IPR029058">
    <property type="entry name" value="AB_hydrolase_fold"/>
</dbReference>
<sequence>MPSRALVTRALFFRPALCRFVSAMRFAGMRAIASEARGGGCHPDAAAPTRRPHRTRMYARIHDTTLFYDIDGAEYDPGNGELLRKPVLVVLHGGLGFDHAYLKPGLGPLRDHAQLLYVDLRGQGRSGRPPLETCTLEQMADDVAALCASLGLPYVHVFGHSAGGFVAMHLALRHPALVAGMILCGSSPTVQPITEEEGAEPAPSLASRAGPGTLAVAGRVFGGDISDESVADFFREVGPFYAAPDHMHVPPRLTALSAMDVPMMRHFMTALAPGYDLRPRLGGIAARVLVIVGREDWVCPPRAGRALARGIPGARLVVLEDAGHFTFSEAPAAFLDAVASFLPPAAAA</sequence>
<dbReference type="Gene3D" id="3.40.50.1820">
    <property type="entry name" value="alpha/beta hydrolase"/>
    <property type="match status" value="1"/>
</dbReference>